<name>A0AB38NZ64_9ENTR</name>
<dbReference type="Proteomes" id="UP000306327">
    <property type="component" value="Unassembled WGS sequence"/>
</dbReference>
<reference evidence="1 2" key="1">
    <citation type="journal article" date="2019" name="Sci. Rep.">
        <title>Differences in resource use lead to coexistence of seed-transmitted microbial populations.</title>
        <authorList>
            <person name="Torres-Cortes G."/>
            <person name="Garcia B.J."/>
            <person name="Compant S."/>
            <person name="Rezki S."/>
            <person name="Jones P."/>
            <person name="Preveaux A."/>
            <person name="Briand M."/>
            <person name="Roulet A."/>
            <person name="Bouchez O."/>
            <person name="Jacobson D."/>
            <person name="Barret M."/>
        </authorList>
    </citation>
    <scope>NUCLEOTIDE SEQUENCE [LARGE SCALE GENOMIC DNA]</scope>
    <source>
        <strain evidence="1 2">CFBP13530</strain>
    </source>
</reference>
<dbReference type="EMBL" id="QGAL01000020">
    <property type="protein sequence ID" value="TKK12359.1"/>
    <property type="molecule type" value="Genomic_DNA"/>
</dbReference>
<gene>
    <name evidence="1" type="ORF">EcCFBP13530_23895</name>
</gene>
<evidence type="ECO:0000313" key="2">
    <source>
        <dbReference type="Proteomes" id="UP000306327"/>
    </source>
</evidence>
<dbReference type="AlphaFoldDB" id="A0AB38NZ64"/>
<accession>A0AB38NZ64</accession>
<protein>
    <submittedName>
        <fullName evidence="1">Uncharacterized protein</fullName>
    </submittedName>
</protein>
<organism evidence="1 2">
    <name type="scientific">Enterobacter cancerogenus</name>
    <dbReference type="NCBI Taxonomy" id="69218"/>
    <lineage>
        <taxon>Bacteria</taxon>
        <taxon>Pseudomonadati</taxon>
        <taxon>Pseudomonadota</taxon>
        <taxon>Gammaproteobacteria</taxon>
        <taxon>Enterobacterales</taxon>
        <taxon>Enterobacteriaceae</taxon>
        <taxon>Enterobacter</taxon>
        <taxon>Enterobacter cloacae complex</taxon>
    </lineage>
</organism>
<sequence>MKLPRIDLFKTPYSNTYNGRNVKIEDTFTIAEYVALNAAQDNGLSFHINDMIRQHPSWLQHMVHPTPPELARYQLSFESCNSDAVSHLIRSYEHILTDEQCLFHGGFWSINFQEGASFTTTRPLSTTLCPNIALGELMHSGKAFKNGRFDIFALTVRTPQTNVYVYDFDDADKGHEKEVLFAAGARLTLMRHKYVGELTAGYCPPGEAVVSEKVLPVYIFDVEIS</sequence>
<comment type="caution">
    <text evidence="1">The sequence shown here is derived from an EMBL/GenBank/DDBJ whole genome shotgun (WGS) entry which is preliminary data.</text>
</comment>
<proteinExistence type="predicted"/>
<dbReference type="RefSeq" id="WP_137273633.1">
    <property type="nucleotide sequence ID" value="NZ_QGAL01000020.1"/>
</dbReference>
<evidence type="ECO:0000313" key="1">
    <source>
        <dbReference type="EMBL" id="TKK12359.1"/>
    </source>
</evidence>